<sequence length="85" mass="9523">MIEKLESVRVKIGVLDKRIWKFDNAGVHSSSKAYELMASNVMKFYFMLNCVRLSGNIMCLEGYGGNVWTGGASLNCDRSKESSIH</sequence>
<comment type="caution">
    <text evidence="1">The sequence shown here is derived from an EMBL/GenBank/DDBJ whole genome shotgun (WGS) entry which is preliminary data.</text>
</comment>
<evidence type="ECO:0000313" key="1">
    <source>
        <dbReference type="EMBL" id="GKV16892.1"/>
    </source>
</evidence>
<protein>
    <submittedName>
        <fullName evidence="1">Uncharacterized protein</fullName>
    </submittedName>
</protein>
<keyword evidence="2" id="KW-1185">Reference proteome</keyword>
<accession>A0AAV5JZ72</accession>
<evidence type="ECO:0000313" key="2">
    <source>
        <dbReference type="Proteomes" id="UP001054252"/>
    </source>
</evidence>
<gene>
    <name evidence="1" type="ORF">SLEP1_g27462</name>
</gene>
<reference evidence="1 2" key="1">
    <citation type="journal article" date="2021" name="Commun. Biol.">
        <title>The genome of Shorea leprosula (Dipterocarpaceae) highlights the ecological relevance of drought in aseasonal tropical rainforests.</title>
        <authorList>
            <person name="Ng K.K.S."/>
            <person name="Kobayashi M.J."/>
            <person name="Fawcett J.A."/>
            <person name="Hatakeyama M."/>
            <person name="Paape T."/>
            <person name="Ng C.H."/>
            <person name="Ang C.C."/>
            <person name="Tnah L.H."/>
            <person name="Lee C.T."/>
            <person name="Nishiyama T."/>
            <person name="Sese J."/>
            <person name="O'Brien M.J."/>
            <person name="Copetti D."/>
            <person name="Mohd Noor M.I."/>
            <person name="Ong R.C."/>
            <person name="Putra M."/>
            <person name="Sireger I.Z."/>
            <person name="Indrioko S."/>
            <person name="Kosugi Y."/>
            <person name="Izuno A."/>
            <person name="Isagi Y."/>
            <person name="Lee S.L."/>
            <person name="Shimizu K.K."/>
        </authorList>
    </citation>
    <scope>NUCLEOTIDE SEQUENCE [LARGE SCALE GENOMIC DNA]</scope>
    <source>
        <strain evidence="1">214</strain>
    </source>
</reference>
<dbReference type="AlphaFoldDB" id="A0AAV5JZ72"/>
<organism evidence="1 2">
    <name type="scientific">Rubroshorea leprosula</name>
    <dbReference type="NCBI Taxonomy" id="152421"/>
    <lineage>
        <taxon>Eukaryota</taxon>
        <taxon>Viridiplantae</taxon>
        <taxon>Streptophyta</taxon>
        <taxon>Embryophyta</taxon>
        <taxon>Tracheophyta</taxon>
        <taxon>Spermatophyta</taxon>
        <taxon>Magnoliopsida</taxon>
        <taxon>eudicotyledons</taxon>
        <taxon>Gunneridae</taxon>
        <taxon>Pentapetalae</taxon>
        <taxon>rosids</taxon>
        <taxon>malvids</taxon>
        <taxon>Malvales</taxon>
        <taxon>Dipterocarpaceae</taxon>
        <taxon>Rubroshorea</taxon>
    </lineage>
</organism>
<name>A0AAV5JZ72_9ROSI</name>
<dbReference type="Proteomes" id="UP001054252">
    <property type="component" value="Unassembled WGS sequence"/>
</dbReference>
<proteinExistence type="predicted"/>
<dbReference type="EMBL" id="BPVZ01000046">
    <property type="protein sequence ID" value="GKV16892.1"/>
    <property type="molecule type" value="Genomic_DNA"/>
</dbReference>